<name>A0A2Z4Y7B2_SUMC1</name>
<dbReference type="Proteomes" id="UP000262583">
    <property type="component" value="Chromosome"/>
</dbReference>
<dbReference type="KEGG" id="schv:BRCON_2348"/>
<accession>A0A2Z4Y7B2</accession>
<protein>
    <submittedName>
        <fullName evidence="1">CRISPR-associated protein, Csd1 family</fullName>
    </submittedName>
</protein>
<sequence>MILQALYELAKRDELLADPHLERKEIPWLLEITADGNFVGYLPTHEVTGKSKKAKGKSFSVPRDEQRTSQDYPFLFYDNAEYLFGIAEPPKEERAQKRHSLFKERVRKVAQATNDTGALAVERFYANNSAFEEARRKLPPDYDGELIAFKLNTDECLICQRPAILEWWKKQLASQHSQPPADAGFECLVTGTKINSPSNFPKVKGVPGAQPSGATLVSFNFNAAESYYLERNENCPISEEAAVACTRALERLVSDDPKNPANPERRLPRLNLRISADTKLCYWSAKPSVFEGLLGNLLSVNEEGLPQATEQDLGQFLRSIWLGRKPSIQLDAQDFYLMVLSGAQGRIILRDWIETALDALIENIRQHFEDLQLHGLEDRKLTYLSLGNLLNALAHPSEQSGEGIPNPLATALIRAAITGSSYPLAVLVRAAERYRRGLDDDQHRWLNDTRAALIKATLNRKNRGNSGGTWKEVKPMFDPNNHQPGYVLGALLAVLERLQQLAQGDINATLVDRYFSGASATPRTVFVRLLKNARHHASKARQEGNRGLALRLEKLIDELASAFTAPGRAYPANNNFPPYLDLEQQGLFVLGYHQMRKWLWLPEEERRKWEQQHSDAPAIYFWARSQSPVSGELENHDLLTSNS</sequence>
<dbReference type="InterPro" id="IPR010144">
    <property type="entry name" value="CRISPR-assoc_prot_Csd1-typ"/>
</dbReference>
<dbReference type="EMBL" id="CP030759">
    <property type="protein sequence ID" value="AXA37124.1"/>
    <property type="molecule type" value="Genomic_DNA"/>
</dbReference>
<reference evidence="1 2" key="1">
    <citation type="submission" date="2018-05" db="EMBL/GenBank/DDBJ databases">
        <title>A metagenomic window into the 2 km-deep terrestrial subsurface aquifer revealed taxonomically and functionally diverse microbial community comprising novel uncultured bacterial lineages.</title>
        <authorList>
            <person name="Kadnikov V.V."/>
            <person name="Mardanov A.V."/>
            <person name="Beletsky A.V."/>
            <person name="Banks D."/>
            <person name="Pimenov N.V."/>
            <person name="Frank Y.A."/>
            <person name="Karnachuk O.V."/>
            <person name="Ravin N.V."/>
        </authorList>
    </citation>
    <scope>NUCLEOTIDE SEQUENCE [LARGE SCALE GENOMIC DNA]</scope>
    <source>
        <strain evidence="1">BY</strain>
    </source>
</reference>
<organism evidence="1 2">
    <name type="scientific">Sumerlaea chitinivorans</name>
    <dbReference type="NCBI Taxonomy" id="2250252"/>
    <lineage>
        <taxon>Bacteria</taxon>
        <taxon>Candidatus Sumerlaeota</taxon>
        <taxon>Candidatus Sumerlaeia</taxon>
        <taxon>Candidatus Sumerlaeales</taxon>
        <taxon>Candidatus Sumerlaeaceae</taxon>
        <taxon>Candidatus Sumerlaea</taxon>
    </lineage>
</organism>
<evidence type="ECO:0000313" key="2">
    <source>
        <dbReference type="Proteomes" id="UP000262583"/>
    </source>
</evidence>
<gene>
    <name evidence="1" type="ORF">BRCON_2348</name>
</gene>
<dbReference type="AlphaFoldDB" id="A0A2Z4Y7B2"/>
<dbReference type="Pfam" id="PF09709">
    <property type="entry name" value="Cas_Csd1"/>
    <property type="match status" value="1"/>
</dbReference>
<dbReference type="NCBIfam" id="TIGR01863">
    <property type="entry name" value="cas_Csd1"/>
    <property type="match status" value="1"/>
</dbReference>
<evidence type="ECO:0000313" key="1">
    <source>
        <dbReference type="EMBL" id="AXA37124.1"/>
    </source>
</evidence>
<proteinExistence type="predicted"/>